<feature type="transmembrane region" description="Helical" evidence="11">
    <location>
        <begin position="2922"/>
        <end position="2944"/>
    </location>
</feature>
<keyword evidence="7 10" id="KW-1015">Disulfide bond</keyword>
<feature type="domain" description="SRCR" evidence="13">
    <location>
        <begin position="361"/>
        <end position="462"/>
    </location>
</feature>
<dbReference type="PROSITE" id="PS50287">
    <property type="entry name" value="SRCR_2"/>
    <property type="match status" value="26"/>
</dbReference>
<feature type="disulfide bond" evidence="10">
    <location>
        <begin position="975"/>
        <end position="985"/>
    </location>
</feature>
<feature type="domain" description="SRCR" evidence="13">
    <location>
        <begin position="1442"/>
        <end position="1542"/>
    </location>
</feature>
<keyword evidence="5 11" id="KW-1133">Transmembrane helix</keyword>
<feature type="disulfide bond" evidence="10">
    <location>
        <begin position="2166"/>
        <end position="2176"/>
    </location>
</feature>
<dbReference type="PROSITE" id="PS00420">
    <property type="entry name" value="SRCR_1"/>
    <property type="match status" value="2"/>
</dbReference>
<comment type="subcellular location">
    <subcellularLocation>
        <location evidence="1">Membrane</location>
        <topology evidence="1">Single-pass membrane protein</topology>
    </subcellularLocation>
</comment>
<dbReference type="FunFam" id="3.10.250.10:FF:000011">
    <property type="entry name" value="Scavenger receptor class A member 5"/>
    <property type="match status" value="2"/>
</dbReference>
<keyword evidence="9" id="KW-0325">Glycoprotein</keyword>
<feature type="disulfide bond" evidence="10">
    <location>
        <begin position="99"/>
        <end position="109"/>
    </location>
</feature>
<dbReference type="InterPro" id="IPR036772">
    <property type="entry name" value="SRCR-like_dom_sf"/>
</dbReference>
<feature type="disulfide bond" evidence="10">
    <location>
        <begin position="1617"/>
        <end position="1627"/>
    </location>
</feature>
<protein>
    <recommendedName>
        <fullName evidence="13">SRCR domain-containing protein</fullName>
    </recommendedName>
</protein>
<feature type="domain" description="SRCR" evidence="13">
    <location>
        <begin position="1873"/>
        <end position="1976"/>
    </location>
</feature>
<feature type="domain" description="SRCR" evidence="13">
    <location>
        <begin position="899"/>
        <end position="1009"/>
    </location>
</feature>
<feature type="domain" description="SRCR" evidence="13">
    <location>
        <begin position="1230"/>
        <end position="1334"/>
    </location>
</feature>
<feature type="disulfide bond" evidence="10">
    <location>
        <begin position="539"/>
        <end position="549"/>
    </location>
</feature>
<feature type="domain" description="SRCR" evidence="13">
    <location>
        <begin position="134"/>
        <end position="240"/>
    </location>
</feature>
<feature type="domain" description="SRCR" evidence="13">
    <location>
        <begin position="2536"/>
        <end position="2637"/>
    </location>
</feature>
<feature type="disulfide bond" evidence="10">
    <location>
        <begin position="324"/>
        <end position="334"/>
    </location>
</feature>
<feature type="disulfide bond" evidence="10">
    <location>
        <begin position="2575"/>
        <end position="2636"/>
    </location>
</feature>
<feature type="disulfide bond" evidence="10">
    <location>
        <begin position="1302"/>
        <end position="1312"/>
    </location>
</feature>
<keyword evidence="6 11" id="KW-0472">Membrane</keyword>
<feature type="disulfide bond" evidence="10">
    <location>
        <begin position="1085"/>
        <end position="1095"/>
    </location>
</feature>
<gene>
    <name evidence="14" type="ORF">SNE40_011650</name>
</gene>
<dbReference type="FunFam" id="3.10.250.10:FF:000001">
    <property type="entry name" value="Lysyl oxidase 4 isoform X1"/>
    <property type="match status" value="2"/>
</dbReference>
<feature type="disulfide bond" evidence="10">
    <location>
        <begin position="1834"/>
        <end position="1844"/>
    </location>
</feature>
<feature type="disulfide bond" evidence="10">
    <location>
        <begin position="1943"/>
        <end position="1953"/>
    </location>
</feature>
<comment type="caution">
    <text evidence="10">Lacks conserved residue(s) required for the propagation of feature annotation.</text>
</comment>
<evidence type="ECO:0000256" key="12">
    <source>
        <dbReference type="SAM" id="SignalP"/>
    </source>
</evidence>
<dbReference type="FunFam" id="3.10.250.10:FF:000016">
    <property type="entry name" value="Scavenger receptor cysteine-rich protein type 12"/>
    <property type="match status" value="4"/>
</dbReference>
<evidence type="ECO:0000256" key="2">
    <source>
        <dbReference type="ARBA" id="ARBA00022692"/>
    </source>
</evidence>
<feature type="disulfide bond" evidence="10">
    <location>
        <begin position="2832"/>
        <end position="2842"/>
    </location>
</feature>
<feature type="domain" description="SRCR" evidence="13">
    <location>
        <begin position="465"/>
        <end position="570"/>
    </location>
</feature>
<proteinExistence type="predicted"/>
<feature type="domain" description="SRCR" evidence="13">
    <location>
        <begin position="1553"/>
        <end position="1653"/>
    </location>
</feature>
<feature type="domain" description="SRCR" evidence="13">
    <location>
        <begin position="1660"/>
        <end position="1764"/>
    </location>
</feature>
<feature type="disulfide bond" evidence="10">
    <location>
        <begin position="1514"/>
        <end position="1524"/>
    </location>
</feature>
<feature type="disulfide bond" evidence="10">
    <location>
        <begin position="2050"/>
        <end position="2060"/>
    </location>
</feature>
<feature type="domain" description="SRCR" evidence="13">
    <location>
        <begin position="1767"/>
        <end position="1864"/>
    </location>
</feature>
<evidence type="ECO:0000256" key="1">
    <source>
        <dbReference type="ARBA" id="ARBA00004167"/>
    </source>
</evidence>
<evidence type="ECO:0000256" key="10">
    <source>
        <dbReference type="PROSITE-ProRule" id="PRU00196"/>
    </source>
</evidence>
<dbReference type="Proteomes" id="UP001347796">
    <property type="component" value="Unassembled WGS sequence"/>
</dbReference>
<feature type="disulfide bond" evidence="10">
    <location>
        <begin position="818"/>
        <end position="882"/>
    </location>
</feature>
<feature type="disulfide bond" evidence="10">
    <location>
        <begin position="2276"/>
        <end position="2286"/>
    </location>
</feature>
<sequence>MILACLALMLSLWQTSEADIPEVTVEGFSIRLVNGSIGEGRVEVRRSSTEEWGTVCDDIWQDVDASVVCRMFHYKYGTAIQFAAFSRGVGPIYMDNVDCRGNETTLVNCPFKGWGIHDCDHGEDAGVTCFNEDVQIVGLSGTSDMGLVQIREVTGWKQVCDSQWDDLDAKVVCKQMGYDDGKAMCCSKLSTYQAYFPYYLHGPSFINFTCTGTEQSLKNCSYSTINRKCNINNTASVICYKPAASEVDMAFSVRLQNGSAGVESPQWGMVQVRHLGKWGISCADNWNDTTANIACKQMNHQGGIAYGLRSTDHSLPSWVSSYNCNGSENSLESCVVTPWGQQTGYCIPDGAMCFSSGPPIIRLVGGASGYGRVEITINGETGTICDNRWSDGDASVICTSLGFADGTAMGSSYYGRGKGRIVMDGVICNHREESIFRCKNKGWLVSDASCADHSKDASVVCHGEVRLRNGDHSNGIVQIKIKNTRFGVTSWKALCGKGFGDTEALVVCREMGFGNGRSLPVGAYGQYIGGTYARDGITCAGSETSILNCSYATSSCYSYSYTNYASVACFNGSRNDTTALTLEGETSAYQSHTGRVVVTKHGVKGRICQEYWSDLEANVVCRQLSLSNRGGVAYDYEQSGTGPFWFSEVKCVGNETMLSECTTGPEGCSSNYGGDAGVLCYTSNRAPYLSLVGGTESSGSVQITYDNERGFICADKYLYQDTATVICKQMGFPGGVFPSVKTNWPTGGIAFMDSPYCQGFESAVFQCSNDGWRSKATCKKQANVICYKHVQLVGGRRTNGSYAGRVQLYFRNRWTPVCSSMFDDNEARVACRELGFGYGKVLQPGAFGRLKSWDSNTLGGFNCTGSEASLANCSFNSALNNCRRSDLYLNYASVACSNTNMTNGFSVSIGNSFPAEVIFNMYGINGTACSDGWGDEEANVVCKQTGFRSGIAVGPSTSYYYSSISNPRLLSGFNCSGNEFRLESCSYSTVIPSSCSPKRSHFGARVVCSSLDMDIQMKLTGGISDSQGIVNIKINGQWGTICDSSFSSSDAKVVCRQLGYFDGTAQPGSLYGNGTGLAYLNNPSCTGSEDTIWNCPNVGFYVTARSCVYHNGDAIVSCTGYVQLQPNPKFGAVQLYDPSTGRYGMVCADNFTNVDATVTCNELGYEYGISICCSAFGRRYASYNIVRSKISCNGREPSLTNCSYERSLTFCPTRKYASVACSNTLPGQGYELQIGSATQASKGRVHVTYMGIKGYICPDGFDDNDATVICKMKGFNKGFAYVHRHTYGWSVNDVRWLSNIQCTGTESSLNRCGGMVWGDADNCSSVGDAAVYCYQNTGLQVRLNGTRRGSGRAEVAIDGVWGKLCYYSSSYSSRNKIAYIICREEGFEGGISTAGTHNQGTGPIYITNVYCEGRENSLKECAITWGTTYTCYHVNVRCHGQVRVFGVGNRPDYGRLEIKQGNSYIPVCDDQFTDETASVACKELGYLDGKMQCCNAIGQLYYSDTKPNITITNCTGTESSLTSCHYTTGVCASGNYVTVYCSATPIKVGSIVVKIDNSLSKGVVNASKYGFYGPICNIGWTDAEANVACKQTGKLGGVAVYTTTRPSQPMVLGGYNCTGTEASLDDCSSKGFGEDKGCSASYNNRPVAGALCYNNGGIGIQLVNGTKKAGRVRILYETTWGRVCQTYLSSSTANVACRQLGFRGGSIDPTYSTKIQRGKVWMGNLGCSGIESSLFKCRSYSWNPSTYSYTYPFSRCYDLGVFCYNDIRLTAGGTPSVGMVNVYWNKHWEFVCDHNWSPTNTRVACKELGYDDGVMPCCGVFGTGPSAAMDNVRCTGSESRLVDCPHNNSISRSCFNHNVALICYNGSKPKTYTWSIGGGNNYTGEVIINYLGINGSICSDDWDDNDARVACRELGYRNGTAYKHFRYEFSSSNGPYWISKMACTGTEPNLISCSTTIALGDVKTCANRHVAGILCTDSSGIYYRITGGPQDNIGRAEVSVDGVWGSICGYSFDDRDANVFCRSLGYSSGGAKQKLYPNTTGPVYSSSFHCTGDESQLADCPHRGWKKAPVNTYYCRNHRNDVWIVCYEKVRLASGFAPSEKEGPIQFYTNDTWNLVCDTGFSDLSAKRFCQDIGFSDGRAVCCSAYGTKYFLNNGGLIPSNMSMVCSGAESSSMDCLQPTVCESQSYASAICFNSTDNINESYRYQFDEPTDTGGMIHVYHYGTKGRICSTFWDDTNAKVYCKKRGFPNGIAYLSTRLIWDSFDNRGPFWASAMNCTGTEPSLLNCSFNDRLNLGNCAKADSAAAACFNDTIGIQYRLVNGTSEQNGRVEINVGGVWGTVCDFDWDDREAGVVCRQLGFSDGYGISNAHYGQGTGPIWLGEIRCKGTETELHKCPHSGFSSEVIYGNSYRYGSCKRHRDDASVYCVDKVRLNLGMNAEKGGVEVYYNNNWLAVCDDGFDQLAAQIVCRSLNFSYGLKIQGSSFGRSSPIGVINVTCSFTQKHFSQCKQIYAGTCVSGQYASVICSQTPIVDNGFKLELEADTAGGISGYLKVQLNGVWGGVCSAGFDNKAATVACEQLGFKGGVPYNPSLYMRNIRPVLMTDVKCTGTETSLDACVHSTTSKNWCDYYSPRAGVLCYNTSNGIQYRLAGDNDTSRGRLEMNYDGQWGAFCDNFVDQINSKVICKENGFVDGIMVSGARYRIKSNEPYWFRSLRCQGNETAITMCLNDGFNNSLTSWRDYACRYNRLPVAVQCYKSPIQLTRIRLAGGGNNSGRVEVYLEGPNMWGTVCGNSWSNDDASVVCKQLGFATGTAVLRAQIFGEGTGPIWLDDVGCIGTELNIRECTNSGFSVNRCLHSRDAGVICYGTYVPSTPTAAVPWIQTDPPEGSPSEDTYIPPTSTVTEITLTQGHRSQFTGSTTPGKTVAIVVPIILVLIVVVAAVGICYYKRRNRPSGLTEELVPVSKRGGVTLGTNVALFSKFRTSDDDDICIISNTSRDFNHETNA</sequence>
<evidence type="ECO:0000256" key="7">
    <source>
        <dbReference type="ARBA" id="ARBA00023157"/>
    </source>
</evidence>
<dbReference type="EMBL" id="JAZGQO010000008">
    <property type="protein sequence ID" value="KAK6179245.1"/>
    <property type="molecule type" value="Genomic_DNA"/>
</dbReference>
<dbReference type="PANTHER" id="PTHR19331">
    <property type="entry name" value="SCAVENGER RECEPTOR DOMAIN-CONTAINING"/>
    <property type="match status" value="1"/>
</dbReference>
<feature type="disulfide bond" evidence="10">
    <location>
        <begin position="1147"/>
        <end position="1211"/>
    </location>
</feature>
<feature type="disulfide bond" evidence="10">
    <location>
        <begin position="1160"/>
        <end position="1221"/>
    </location>
</feature>
<feature type="domain" description="SRCR" evidence="13">
    <location>
        <begin position="1341"/>
        <end position="1439"/>
    </location>
</feature>
<feature type="disulfide bond" evidence="10">
    <location>
        <begin position="508"/>
        <end position="569"/>
    </location>
</feature>
<feature type="domain" description="SRCR" evidence="13">
    <location>
        <begin position="2645"/>
        <end position="2753"/>
    </location>
</feature>
<evidence type="ECO:0000256" key="3">
    <source>
        <dbReference type="ARBA" id="ARBA00022729"/>
    </source>
</evidence>
<feature type="domain" description="SRCR" evidence="13">
    <location>
        <begin position="790"/>
        <end position="897"/>
    </location>
</feature>
<feature type="disulfide bond" evidence="10">
    <location>
        <begin position="1727"/>
        <end position="1737"/>
    </location>
</feature>
<keyword evidence="15" id="KW-1185">Reference proteome</keyword>
<feature type="chain" id="PRO_5043054614" description="SRCR domain-containing protein" evidence="12">
    <location>
        <begin position="19"/>
        <end position="3002"/>
    </location>
</feature>
<reference evidence="14 15" key="1">
    <citation type="submission" date="2024-01" db="EMBL/GenBank/DDBJ databases">
        <title>The genome of the rayed Mediterranean limpet Patella caerulea (Linnaeus, 1758).</title>
        <authorList>
            <person name="Anh-Thu Weber A."/>
            <person name="Halstead-Nussloch G."/>
        </authorList>
    </citation>
    <scope>NUCLEOTIDE SEQUENCE [LARGE SCALE GENOMIC DNA]</scope>
    <source>
        <strain evidence="14">AATW-2023a</strain>
        <tissue evidence="14">Whole specimen</tissue>
    </source>
</reference>
<keyword evidence="2 11" id="KW-0812">Transmembrane</keyword>
<feature type="disulfide bond" evidence="10">
    <location>
        <begin position="2605"/>
        <end position="2615"/>
    </location>
</feature>
<feature type="domain" description="SRCR" evidence="13">
    <location>
        <begin position="689"/>
        <end position="787"/>
    </location>
</feature>
<name>A0AAN8JM61_PATCE</name>
<feature type="domain" description="SRCR" evidence="13">
    <location>
        <begin position="30"/>
        <end position="130"/>
    </location>
</feature>
<feature type="disulfide bond" evidence="10">
    <location>
        <begin position="2496"/>
        <end position="2506"/>
    </location>
</feature>
<feature type="disulfide bond" evidence="10">
    <location>
        <begin position="2714"/>
        <end position="2724"/>
    </location>
</feature>
<evidence type="ECO:0000256" key="11">
    <source>
        <dbReference type="SAM" id="Phobius"/>
    </source>
</evidence>
<feature type="domain" description="SRCR" evidence="13">
    <location>
        <begin position="580"/>
        <end position="681"/>
    </location>
</feature>
<organism evidence="14 15">
    <name type="scientific">Patella caerulea</name>
    <name type="common">Rayed Mediterranean limpet</name>
    <dbReference type="NCBI Taxonomy" id="87958"/>
    <lineage>
        <taxon>Eukaryota</taxon>
        <taxon>Metazoa</taxon>
        <taxon>Spiralia</taxon>
        <taxon>Lophotrochozoa</taxon>
        <taxon>Mollusca</taxon>
        <taxon>Gastropoda</taxon>
        <taxon>Patellogastropoda</taxon>
        <taxon>Patelloidea</taxon>
        <taxon>Patellidae</taxon>
        <taxon>Patella</taxon>
    </lineage>
</organism>
<evidence type="ECO:0000256" key="8">
    <source>
        <dbReference type="ARBA" id="ARBA00023170"/>
    </source>
</evidence>
<feature type="disulfide bond" evidence="10">
    <location>
        <begin position="1411"/>
        <end position="1421"/>
    </location>
</feature>
<feature type="domain" description="SRCR" evidence="13">
    <location>
        <begin position="1983"/>
        <end position="2087"/>
    </location>
</feature>
<feature type="domain" description="SRCR" evidence="13">
    <location>
        <begin position="2316"/>
        <end position="2426"/>
    </location>
</feature>
<feature type="signal peptide" evidence="12">
    <location>
        <begin position="1"/>
        <end position="18"/>
    </location>
</feature>
<feature type="disulfide bond" evidence="10">
    <location>
        <begin position="2384"/>
        <end position="2394"/>
    </location>
</feature>
<feature type="domain" description="SRCR" evidence="13">
    <location>
        <begin position="2762"/>
        <end position="2863"/>
    </location>
</feature>
<keyword evidence="3 12" id="KW-0732">Signal</keyword>
<feature type="disulfide bond" evidence="10">
    <location>
        <begin position="428"/>
        <end position="438"/>
    </location>
</feature>
<evidence type="ECO:0000259" key="13">
    <source>
        <dbReference type="PROSITE" id="PS50287"/>
    </source>
</evidence>
<evidence type="ECO:0000256" key="4">
    <source>
        <dbReference type="ARBA" id="ARBA00022737"/>
    </source>
</evidence>
<evidence type="ECO:0000256" key="6">
    <source>
        <dbReference type="ARBA" id="ARBA00023136"/>
    </source>
</evidence>
<accession>A0AAN8JM61</accession>
<feature type="domain" description="SRCR" evidence="13">
    <location>
        <begin position="2429"/>
        <end position="2525"/>
    </location>
</feature>
<feature type="domain" description="SRCR" evidence="13">
    <location>
        <begin position="2090"/>
        <end position="2193"/>
    </location>
</feature>
<keyword evidence="4" id="KW-0677">Repeat</keyword>
<feature type="disulfide bond" evidence="10">
    <location>
        <begin position="757"/>
        <end position="767"/>
    </location>
</feature>
<comment type="caution">
    <text evidence="14">The sequence shown here is derived from an EMBL/GenBank/DDBJ whole genome shotgun (WGS) entry which is preliminary data.</text>
</comment>
<feature type="domain" description="SRCR" evidence="13">
    <location>
        <begin position="2203"/>
        <end position="2308"/>
    </location>
</feature>
<feature type="disulfide bond" evidence="10">
    <location>
        <begin position="863"/>
        <end position="873"/>
    </location>
</feature>
<feature type="disulfide bond" evidence="10">
    <location>
        <begin position="1192"/>
        <end position="1202"/>
    </location>
</feature>
<feature type="domain" description="SRCR" evidence="13">
    <location>
        <begin position="1017"/>
        <end position="1119"/>
    </location>
</feature>
<dbReference type="SUPFAM" id="SSF56487">
    <property type="entry name" value="SRCR-like"/>
    <property type="match status" value="26"/>
</dbReference>
<feature type="disulfide bond" evidence="10">
    <location>
        <begin position="210"/>
        <end position="220"/>
    </location>
</feature>
<dbReference type="InterPro" id="IPR001190">
    <property type="entry name" value="SRCR"/>
</dbReference>
<feature type="domain" description="SRCR" evidence="13">
    <location>
        <begin position="1122"/>
        <end position="1222"/>
    </location>
</feature>
<evidence type="ECO:0000256" key="5">
    <source>
        <dbReference type="ARBA" id="ARBA00022989"/>
    </source>
</evidence>
<evidence type="ECO:0000256" key="9">
    <source>
        <dbReference type="ARBA" id="ARBA00023180"/>
    </source>
</evidence>
<dbReference type="Gene3D" id="3.10.250.10">
    <property type="entry name" value="SRCR-like domain"/>
    <property type="match status" value="26"/>
</dbReference>
<keyword evidence="8" id="KW-0675">Receptor</keyword>
<feature type="domain" description="SRCR" evidence="13">
    <location>
        <begin position="253"/>
        <end position="354"/>
    </location>
</feature>
<feature type="disulfide bond" evidence="10">
    <location>
        <begin position="282"/>
        <end position="346"/>
    </location>
</feature>
<evidence type="ECO:0000313" key="14">
    <source>
        <dbReference type="EMBL" id="KAK6179245.1"/>
    </source>
</evidence>
<feature type="disulfide bond" evidence="10">
    <location>
        <begin position="2788"/>
        <end position="2852"/>
    </location>
</feature>
<evidence type="ECO:0000313" key="15">
    <source>
        <dbReference type="Proteomes" id="UP001347796"/>
    </source>
</evidence>
<dbReference type="Pfam" id="PF00530">
    <property type="entry name" value="SRCR"/>
    <property type="match status" value="26"/>
</dbReference>
<feature type="disulfide bond" evidence="10">
    <location>
        <begin position="651"/>
        <end position="661"/>
    </location>
</feature>
<dbReference type="GO" id="GO:0016020">
    <property type="term" value="C:membrane"/>
    <property type="evidence" value="ECO:0007669"/>
    <property type="project" value="UniProtKB-SubCell"/>
</dbReference>
<feature type="disulfide bond" evidence="10">
    <location>
        <begin position="2801"/>
        <end position="2862"/>
    </location>
</feature>
<dbReference type="FunFam" id="3.10.250.10:FF:000007">
    <property type="entry name" value="Soluble scavenger receptor cysteine-rich domain-containing protein SSC5D"/>
    <property type="match status" value="1"/>
</dbReference>
<dbReference type="PRINTS" id="PR00258">
    <property type="entry name" value="SPERACTRCPTR"/>
</dbReference>
<dbReference type="SMART" id="SM00202">
    <property type="entry name" value="SR"/>
    <property type="match status" value="26"/>
</dbReference>